<evidence type="ECO:0000256" key="9">
    <source>
        <dbReference type="ARBA" id="ARBA00046435"/>
    </source>
</evidence>
<feature type="coiled-coil region" evidence="10">
    <location>
        <begin position="286"/>
        <end position="352"/>
    </location>
</feature>
<evidence type="ECO:0000256" key="5">
    <source>
        <dbReference type="ARBA" id="ARBA00023054"/>
    </source>
</evidence>
<feature type="coiled-coil region" evidence="10">
    <location>
        <begin position="155"/>
        <end position="186"/>
    </location>
</feature>
<dbReference type="GeneID" id="103508709"/>
<protein>
    <submittedName>
        <fullName evidence="12 14">RIB43A-like with coiled-coils protein 2 isoform X1</fullName>
    </submittedName>
    <submittedName>
        <fullName evidence="13">RIB43A-like with coiled-coils protein 2 isoform X2</fullName>
    </submittedName>
</protein>
<keyword evidence="3" id="KW-0963">Cytoplasm</keyword>
<evidence type="ECO:0000313" key="14">
    <source>
        <dbReference type="RefSeq" id="XP_026679032.1"/>
    </source>
</evidence>
<dbReference type="PANTHER" id="PTHR14517">
    <property type="entry name" value="RIB43A-RELATED"/>
    <property type="match status" value="1"/>
</dbReference>
<comment type="similarity">
    <text evidence="2">Belongs to the RIB43A family.</text>
</comment>
<keyword evidence="6" id="KW-0969">Cilium</keyword>
<dbReference type="STRING" id="121845.A0A3Q0IX86"/>
<sequence>MNLPCERLFETIQRKESAKIERKQRLEEERKKKIFNAKNRIIGIDKEALDKQIREKREMLEEERKKEELYNKQMLEMISNANKMERKLQEERRRQEADLLKYREIYQQRKDSREFDLNDPESKKKESNLSYECNTLHSVITGKTYKDEKEERMRLQKQREEQKAWLEEQMQEKRELERQKSEAQKCYEMNLLAREKRAMELSMMEQQFKRRIEEAIRQYNLCLANEQANFRRLNKIKEKEDEKAEIYNAITGDFLTENPQLTFSSPLGPHKMIVTHFKGMTPQMKRDILETQKQQLEELQERRRQEEENNKKWDHLMIEMSRLANTEDRNLMKKKLDLAKQLREENETLATQQRYQQEYIRLLFENEARDEFFEQFGNSAR</sequence>
<reference evidence="12 13" key="1">
    <citation type="submission" date="2025-04" db="UniProtKB">
        <authorList>
            <consortium name="RefSeq"/>
        </authorList>
    </citation>
    <scope>IDENTIFICATION</scope>
</reference>
<keyword evidence="5 10" id="KW-0175">Coiled coil</keyword>
<keyword evidence="11" id="KW-1185">Reference proteome</keyword>
<dbReference type="KEGG" id="dci:103508709"/>
<evidence type="ECO:0000256" key="4">
    <source>
        <dbReference type="ARBA" id="ARBA00022846"/>
    </source>
</evidence>
<evidence type="ECO:0000256" key="7">
    <source>
        <dbReference type="ARBA" id="ARBA00023212"/>
    </source>
</evidence>
<evidence type="ECO:0000256" key="1">
    <source>
        <dbReference type="ARBA" id="ARBA00004611"/>
    </source>
</evidence>
<evidence type="ECO:0000256" key="10">
    <source>
        <dbReference type="SAM" id="Coils"/>
    </source>
</evidence>
<evidence type="ECO:0000256" key="3">
    <source>
        <dbReference type="ARBA" id="ARBA00022490"/>
    </source>
</evidence>
<dbReference type="RefSeq" id="XP_026679032.1">
    <property type="nucleotide sequence ID" value="XM_026823231.1"/>
</dbReference>
<evidence type="ECO:0000313" key="12">
    <source>
        <dbReference type="RefSeq" id="XP_026679030.1"/>
    </source>
</evidence>
<keyword evidence="7" id="KW-0206">Cytoskeleton</keyword>
<dbReference type="PaxDb" id="121845-A0A3Q0IX86"/>
<organism evidence="11 12">
    <name type="scientific">Diaphorina citri</name>
    <name type="common">Asian citrus psyllid</name>
    <dbReference type="NCBI Taxonomy" id="121845"/>
    <lineage>
        <taxon>Eukaryota</taxon>
        <taxon>Metazoa</taxon>
        <taxon>Ecdysozoa</taxon>
        <taxon>Arthropoda</taxon>
        <taxon>Hexapoda</taxon>
        <taxon>Insecta</taxon>
        <taxon>Pterygota</taxon>
        <taxon>Neoptera</taxon>
        <taxon>Paraneoptera</taxon>
        <taxon>Hemiptera</taxon>
        <taxon>Sternorrhyncha</taxon>
        <taxon>Psylloidea</taxon>
        <taxon>Psyllidae</taxon>
        <taxon>Diaphorininae</taxon>
        <taxon>Diaphorina</taxon>
    </lineage>
</organism>
<name>A0A3Q0IX86_DIACI</name>
<comment type="subcellular location">
    <subcellularLocation>
        <location evidence="1">Cytoplasm</location>
        <location evidence="1">Cytoskeleton</location>
        <location evidence="1">Flagellum axoneme</location>
    </subcellularLocation>
</comment>
<accession>A0A3Q0IX86</accession>
<keyword evidence="8" id="KW-0966">Cell projection</keyword>
<dbReference type="RefSeq" id="XP_026679031.1">
    <property type="nucleotide sequence ID" value="XM_026823230.1"/>
</dbReference>
<evidence type="ECO:0000313" key="11">
    <source>
        <dbReference type="Proteomes" id="UP000079169"/>
    </source>
</evidence>
<dbReference type="InterPro" id="IPR008805">
    <property type="entry name" value="RIB43A"/>
</dbReference>
<dbReference type="PANTHER" id="PTHR14517:SF6">
    <property type="entry name" value="RE41410P"/>
    <property type="match status" value="1"/>
</dbReference>
<dbReference type="Pfam" id="PF05914">
    <property type="entry name" value="RIB43A"/>
    <property type="match status" value="1"/>
</dbReference>
<evidence type="ECO:0000256" key="2">
    <source>
        <dbReference type="ARBA" id="ARBA00006875"/>
    </source>
</evidence>
<keyword evidence="4" id="KW-0282">Flagellum</keyword>
<comment type="subunit">
    <text evidence="9">Microtubule inner protein component of sperm flagellar doublet microtubules.</text>
</comment>
<evidence type="ECO:0000256" key="8">
    <source>
        <dbReference type="ARBA" id="ARBA00023273"/>
    </source>
</evidence>
<evidence type="ECO:0000256" key="6">
    <source>
        <dbReference type="ARBA" id="ARBA00023069"/>
    </source>
</evidence>
<gene>
    <name evidence="12 13 14" type="primary">LOC103508709</name>
</gene>
<dbReference type="Proteomes" id="UP000079169">
    <property type="component" value="Unplaced"/>
</dbReference>
<dbReference type="RefSeq" id="XP_026679030.1">
    <property type="nucleotide sequence ID" value="XM_026823229.1"/>
</dbReference>
<evidence type="ECO:0000313" key="13">
    <source>
        <dbReference type="RefSeq" id="XP_026679031.1"/>
    </source>
</evidence>
<proteinExistence type="inferred from homology"/>
<feature type="coiled-coil region" evidence="10">
    <location>
        <begin position="9"/>
        <end position="105"/>
    </location>
</feature>
<dbReference type="AlphaFoldDB" id="A0A3Q0IX86"/>